<sequence length="308" mass="35617">MLLTILILILTLVVVPLMSFYFGTPLNALQIEVMTDMGIVLAVVTGVCFLLGEITRNNSQIDKIWSIIPIYYVWHVAYAGDFAPRLVLMAVVVTIWGARLTYNFARRGAYQWKFWAGEEDYRWAVLRKRPGFNNRFVWMLFNLFFICSYQNTLIFLFTLPVLTGLGDSAPSTIQAWDWVIAIAIIAAIVVEFIADQQQYNFQTEKHRRIKAGENLGPYSKGFVDTGLWSIVRHPNYAMEQTVWILFYGFSIVATHEWINWSMAGCLLLVVLFKGSSDFSEELSAEKYPDYTNYQRKVPRFIPFTKFNR</sequence>
<feature type="transmembrane region" description="Helical" evidence="1">
    <location>
        <begin position="243"/>
        <end position="272"/>
    </location>
</feature>
<dbReference type="Gene3D" id="1.20.120.1630">
    <property type="match status" value="1"/>
</dbReference>
<protein>
    <submittedName>
        <fullName evidence="2">DUF1295 domain-containing protein</fullName>
    </submittedName>
</protein>
<dbReference type="EMBL" id="VLPL01000003">
    <property type="protein sequence ID" value="TSJ45390.1"/>
    <property type="molecule type" value="Genomic_DNA"/>
</dbReference>
<feature type="transmembrane region" description="Helical" evidence="1">
    <location>
        <begin position="175"/>
        <end position="194"/>
    </location>
</feature>
<dbReference type="Proteomes" id="UP000316008">
    <property type="component" value="Unassembled WGS sequence"/>
</dbReference>
<organism evidence="2 3">
    <name type="scientific">Fluviicola chungangensis</name>
    <dbReference type="NCBI Taxonomy" id="2597671"/>
    <lineage>
        <taxon>Bacteria</taxon>
        <taxon>Pseudomonadati</taxon>
        <taxon>Bacteroidota</taxon>
        <taxon>Flavobacteriia</taxon>
        <taxon>Flavobacteriales</taxon>
        <taxon>Crocinitomicaceae</taxon>
        <taxon>Fluviicola</taxon>
    </lineage>
</organism>
<comment type="caution">
    <text evidence="2">The sequence shown here is derived from an EMBL/GenBank/DDBJ whole genome shotgun (WGS) entry which is preliminary data.</text>
</comment>
<keyword evidence="3" id="KW-1185">Reference proteome</keyword>
<evidence type="ECO:0000256" key="1">
    <source>
        <dbReference type="SAM" id="Phobius"/>
    </source>
</evidence>
<dbReference type="PANTHER" id="PTHR32251:SF23">
    <property type="entry name" value="3-OXO-5-ALPHA-STEROID 4-DEHYDROGENASE (DUF1295)"/>
    <property type="match status" value="1"/>
</dbReference>
<keyword evidence="1" id="KW-0472">Membrane</keyword>
<reference evidence="2 3" key="1">
    <citation type="submission" date="2019-07" db="EMBL/GenBank/DDBJ databases">
        <authorList>
            <person name="Huq M.A."/>
        </authorList>
    </citation>
    <scope>NUCLEOTIDE SEQUENCE [LARGE SCALE GENOMIC DNA]</scope>
    <source>
        <strain evidence="2 3">MAH-3</strain>
    </source>
</reference>
<dbReference type="AlphaFoldDB" id="A0A556MZP2"/>
<dbReference type="InterPro" id="IPR010721">
    <property type="entry name" value="UstE-like"/>
</dbReference>
<feature type="transmembrane region" description="Helical" evidence="1">
    <location>
        <begin position="136"/>
        <end position="163"/>
    </location>
</feature>
<feature type="transmembrane region" description="Helical" evidence="1">
    <location>
        <begin position="86"/>
        <end position="105"/>
    </location>
</feature>
<evidence type="ECO:0000313" key="2">
    <source>
        <dbReference type="EMBL" id="TSJ45390.1"/>
    </source>
</evidence>
<dbReference type="OrthoDB" id="9779233at2"/>
<feature type="transmembrane region" description="Helical" evidence="1">
    <location>
        <begin position="29"/>
        <end position="52"/>
    </location>
</feature>
<dbReference type="RefSeq" id="WP_144332347.1">
    <property type="nucleotide sequence ID" value="NZ_VLPL01000003.1"/>
</dbReference>
<dbReference type="Pfam" id="PF06966">
    <property type="entry name" value="DUF1295"/>
    <property type="match status" value="1"/>
</dbReference>
<gene>
    <name evidence="2" type="ORF">FO442_06460</name>
</gene>
<keyword evidence="1" id="KW-0812">Transmembrane</keyword>
<name>A0A556MZP2_9FLAO</name>
<dbReference type="GO" id="GO:0016020">
    <property type="term" value="C:membrane"/>
    <property type="evidence" value="ECO:0007669"/>
    <property type="project" value="TreeGrafter"/>
</dbReference>
<accession>A0A556MZP2</accession>
<feature type="transmembrane region" description="Helical" evidence="1">
    <location>
        <begin position="64"/>
        <end position="80"/>
    </location>
</feature>
<keyword evidence="1" id="KW-1133">Transmembrane helix</keyword>
<evidence type="ECO:0000313" key="3">
    <source>
        <dbReference type="Proteomes" id="UP000316008"/>
    </source>
</evidence>
<dbReference type="PANTHER" id="PTHR32251">
    <property type="entry name" value="3-OXO-5-ALPHA-STEROID 4-DEHYDROGENASE"/>
    <property type="match status" value="1"/>
</dbReference>
<proteinExistence type="predicted"/>